<name>A0A7I8DCQ3_9BACL</name>
<dbReference type="KEGG" id="eff:skT53_12850"/>
<feature type="compositionally biased region" description="Basic residues" evidence="1">
    <location>
        <begin position="112"/>
        <end position="128"/>
    </location>
</feature>
<feature type="region of interest" description="Disordered" evidence="1">
    <location>
        <begin position="91"/>
        <end position="128"/>
    </location>
</feature>
<evidence type="ECO:0000256" key="1">
    <source>
        <dbReference type="SAM" id="MobiDB-lite"/>
    </source>
</evidence>
<sequence length="128" mass="14841">MSDRSRGAKKREEPGSNKRVDRLRRSTGEKGSECRGTANSQPELPGRNTNLEETFKEVKRNRGAAGVDRVTIKVFESEWAHNLKMLQQALQTKTYRPKPVRREYIDKEVGRSHVRTKRSTKSSWSRRN</sequence>
<protein>
    <recommendedName>
        <fullName evidence="4">Group II intron reverse transcriptase/maturase</fullName>
    </recommendedName>
</protein>
<accession>A0A7I8DCQ3</accession>
<organism evidence="2 3">
    <name type="scientific">Effusibacillus dendaii</name>
    <dbReference type="NCBI Taxonomy" id="2743772"/>
    <lineage>
        <taxon>Bacteria</taxon>
        <taxon>Bacillati</taxon>
        <taxon>Bacillota</taxon>
        <taxon>Bacilli</taxon>
        <taxon>Bacillales</taxon>
        <taxon>Alicyclobacillaceae</taxon>
        <taxon>Effusibacillus</taxon>
    </lineage>
</organism>
<feature type="region of interest" description="Disordered" evidence="1">
    <location>
        <begin position="1"/>
        <end position="50"/>
    </location>
</feature>
<evidence type="ECO:0000313" key="2">
    <source>
        <dbReference type="EMBL" id="BCJ86300.1"/>
    </source>
</evidence>
<feature type="compositionally biased region" description="Basic and acidic residues" evidence="1">
    <location>
        <begin position="1"/>
        <end position="33"/>
    </location>
</feature>
<keyword evidence="3" id="KW-1185">Reference proteome</keyword>
<gene>
    <name evidence="2" type="ORF">skT53_12850</name>
</gene>
<dbReference type="AlphaFoldDB" id="A0A7I8DCQ3"/>
<feature type="compositionally biased region" description="Polar residues" evidence="1">
    <location>
        <begin position="37"/>
        <end position="50"/>
    </location>
</feature>
<dbReference type="Proteomes" id="UP000593802">
    <property type="component" value="Chromosome"/>
</dbReference>
<reference evidence="2 3" key="1">
    <citation type="submission" date="2020-08" db="EMBL/GenBank/DDBJ databases">
        <title>Complete Genome Sequence of Effusibacillus dendaii Strain skT53, Isolated from Farmland soil.</title>
        <authorList>
            <person name="Konishi T."/>
            <person name="Kawasaki H."/>
        </authorList>
    </citation>
    <scope>NUCLEOTIDE SEQUENCE [LARGE SCALE GENOMIC DNA]</scope>
    <source>
        <strain evidence="3">skT53</strain>
    </source>
</reference>
<dbReference type="EMBL" id="AP023366">
    <property type="protein sequence ID" value="BCJ86300.1"/>
    <property type="molecule type" value="Genomic_DNA"/>
</dbReference>
<evidence type="ECO:0000313" key="3">
    <source>
        <dbReference type="Proteomes" id="UP000593802"/>
    </source>
</evidence>
<feature type="compositionally biased region" description="Basic and acidic residues" evidence="1">
    <location>
        <begin position="100"/>
        <end position="111"/>
    </location>
</feature>
<proteinExistence type="predicted"/>
<evidence type="ECO:0008006" key="4">
    <source>
        <dbReference type="Google" id="ProtNLM"/>
    </source>
</evidence>